<feature type="transmembrane region" description="Helical" evidence="12">
    <location>
        <begin position="256"/>
        <end position="279"/>
    </location>
</feature>
<keyword evidence="7 12" id="KW-0256">Endoplasmic reticulum</keyword>
<evidence type="ECO:0000256" key="8">
    <source>
        <dbReference type="ARBA" id="ARBA00022989"/>
    </source>
</evidence>
<comment type="catalytic activity">
    <reaction evidence="11">
        <text>an alpha-D-Man-(1-&gt;2)-alpha-D-Man-(1-&gt;2)-alpha-D-Man-(1-&gt;3)-[alpha-D-Man-(1-&gt;2)-alpha-D-Man-(1-&gt;3)-[alpha-D-Man-(1-&gt;2)-alpha-D-Man-(1-&gt;6)]-alpha-D-Man-(1-&gt;6)]-beta-D-Man-(1-&gt;4)-beta-D-GlcNAc-(1-&gt;4)-alpha-D-GlcNAc-diphospho-di-trans,poly-cis-dolichol + a di-trans,poly-cis-dolichyl beta-D-glucosyl phosphate = an alpha-D-Glc-(1-&gt;3)-alpha-D-Man-(1-&gt;2)-alpha-D-Man-(1-&gt;2)-alpha-D-Man-(1-&gt;3)-[alpha-D-Man-(1-&gt;2)-alpha-D-Man-(1-&gt;3)-[alpha-D-Man-(1-&gt;2)-alpha-D-Man-(1-&gt;6)]-alpha-D-Man-(1-&gt;6)]-beta-D-Man-(1-&gt;4)-beta-D-GlcNAc-(1-&gt;4)-alpha-D-GlcNAc-diphospho-di-trans,poly-cis-dolichol + a di-trans,poly-cis-dolichyl phosphate + H(+)</text>
        <dbReference type="Rhea" id="RHEA:30635"/>
        <dbReference type="Rhea" id="RHEA-COMP:19498"/>
        <dbReference type="Rhea" id="RHEA-COMP:19502"/>
        <dbReference type="Rhea" id="RHEA-COMP:19520"/>
        <dbReference type="Rhea" id="RHEA-COMP:19521"/>
        <dbReference type="ChEBI" id="CHEBI:15378"/>
        <dbReference type="ChEBI" id="CHEBI:57525"/>
        <dbReference type="ChEBI" id="CHEBI:57683"/>
        <dbReference type="ChEBI" id="CHEBI:132520"/>
        <dbReference type="ChEBI" id="CHEBI:132521"/>
        <dbReference type="EC" id="2.4.1.267"/>
    </reaction>
    <physiologicalReaction direction="left-to-right" evidence="11">
        <dbReference type="Rhea" id="RHEA:30636"/>
    </physiologicalReaction>
</comment>
<evidence type="ECO:0000256" key="4">
    <source>
        <dbReference type="ARBA" id="ARBA00022676"/>
    </source>
</evidence>
<comment type="function">
    <text evidence="10">Dolichyl pyrophosphate Man9GlcNAc2 alpha-1,3-glucosyltransferase that operates in the biosynthetic pathway of dolichol-linked oligosaccharides, the glycan precursors employed in protein asparagine (N)-glycosylation. The assembly of dolichol-linked oligosaccharides begins on the cytosolic side of the endoplasmic reticulum membrane and finishes in its lumen. The sequential addition of sugars to dolichol pyrophosphate produces dolichol-linked oligosaccharides containing fourteen sugars, including two GlcNAcs, nine mannoses and three glucoses. Once assembled, the oligosaccharide is transferred from the lipid to nascent proteins by oligosaccharyltransferases. In the lumen of the endoplasmic reticulum, adds the first glucose residue from dolichyl phosphate glucose (Dol-P-Glc) onto the lipid-linked oligosaccharide intermediate Man(9)GlcNAc(2)-PP-Dol to produce Glc(1)Man(9)GlcNAc(2)-PP-Dol. Glc(1)Man(9)GlcNAc(2)-PP-Dol is a substrate for ALG8, the following enzyme in the biosynthetic pathway.</text>
</comment>
<evidence type="ECO:0000256" key="1">
    <source>
        <dbReference type="ARBA" id="ARBA00004477"/>
    </source>
</evidence>
<comment type="pathway">
    <text evidence="2 12">Protein modification; protein glycosylation.</text>
</comment>
<comment type="similarity">
    <text evidence="3 12">Belongs to the ALG6/ALG8 glucosyltransferase family.</text>
</comment>
<evidence type="ECO:0000256" key="7">
    <source>
        <dbReference type="ARBA" id="ARBA00022824"/>
    </source>
</evidence>
<dbReference type="Ensembl" id="ENSLACT00000017420.1">
    <property type="protein sequence ID" value="ENSLACP00000017293.1"/>
    <property type="gene ID" value="ENSLACG00000015231.1"/>
</dbReference>
<keyword evidence="8 12" id="KW-1133">Transmembrane helix</keyword>
<dbReference type="AlphaFoldDB" id="H3B5X2"/>
<keyword evidence="5 12" id="KW-0808">Transferase</keyword>
<evidence type="ECO:0000256" key="2">
    <source>
        <dbReference type="ARBA" id="ARBA00004922"/>
    </source>
</evidence>
<reference evidence="13" key="2">
    <citation type="submission" date="2025-08" db="UniProtKB">
        <authorList>
            <consortium name="Ensembl"/>
        </authorList>
    </citation>
    <scope>IDENTIFICATION</scope>
</reference>
<reference evidence="14" key="1">
    <citation type="submission" date="2011-08" db="EMBL/GenBank/DDBJ databases">
        <title>The draft genome of Latimeria chalumnae.</title>
        <authorList>
            <person name="Di Palma F."/>
            <person name="Alfoldi J."/>
            <person name="Johnson J."/>
            <person name="Berlin A."/>
            <person name="Gnerre S."/>
            <person name="Jaffe D."/>
            <person name="MacCallum I."/>
            <person name="Young S."/>
            <person name="Walker B.J."/>
            <person name="Lander E."/>
            <person name="Lindblad-Toh K."/>
        </authorList>
    </citation>
    <scope>NUCLEOTIDE SEQUENCE [LARGE SCALE GENOMIC DNA]</scope>
    <source>
        <strain evidence="14">Wild caught</strain>
    </source>
</reference>
<dbReference type="EMBL" id="AFYH01077509">
    <property type="status" value="NOT_ANNOTATED_CDS"/>
    <property type="molecule type" value="Genomic_DNA"/>
</dbReference>
<evidence type="ECO:0000256" key="3">
    <source>
        <dbReference type="ARBA" id="ARBA00008715"/>
    </source>
</evidence>
<dbReference type="EMBL" id="AFYH01077507">
    <property type="status" value="NOT_ANNOTATED_CDS"/>
    <property type="molecule type" value="Genomic_DNA"/>
</dbReference>
<dbReference type="EMBL" id="AFYH01077511">
    <property type="status" value="NOT_ANNOTATED_CDS"/>
    <property type="molecule type" value="Genomic_DNA"/>
</dbReference>
<dbReference type="OMA" id="CLFYYPT"/>
<feature type="transmembrane region" description="Helical" evidence="12">
    <location>
        <begin position="84"/>
        <end position="104"/>
    </location>
</feature>
<feature type="transmembrane region" description="Helical" evidence="12">
    <location>
        <begin position="14"/>
        <end position="35"/>
    </location>
</feature>
<comment type="caution">
    <text evidence="12">Lacks conserved residue(s) required for the propagation of feature annotation.</text>
</comment>
<dbReference type="Bgee" id="ENSLACG00000015231">
    <property type="expression patterns" value="Expressed in muscle tissue and 5 other cell types or tissues"/>
</dbReference>
<keyword evidence="6 12" id="KW-0812">Transmembrane</keyword>
<accession>H3B5X2</accession>
<dbReference type="GeneTree" id="ENSGT00940000153733"/>
<dbReference type="PANTHER" id="PTHR12413">
    <property type="entry name" value="DOLICHYL GLYCOSYLTRANSFERASE"/>
    <property type="match status" value="1"/>
</dbReference>
<evidence type="ECO:0000256" key="6">
    <source>
        <dbReference type="ARBA" id="ARBA00022692"/>
    </source>
</evidence>
<proteinExistence type="inferred from homology"/>
<dbReference type="GO" id="GO:0005789">
    <property type="term" value="C:endoplasmic reticulum membrane"/>
    <property type="evidence" value="ECO:0007669"/>
    <property type="project" value="UniProtKB-SubCell"/>
</dbReference>
<feature type="transmembrane region" description="Helical" evidence="12">
    <location>
        <begin position="225"/>
        <end position="244"/>
    </location>
</feature>
<protein>
    <recommendedName>
        <fullName evidence="12">Alpha-1,3-glucosyltransferase</fullName>
        <ecNumber evidence="12">2.4.1.-</ecNumber>
    </recommendedName>
</protein>
<keyword evidence="9 12" id="KW-0472">Membrane</keyword>
<evidence type="ECO:0000256" key="5">
    <source>
        <dbReference type="ARBA" id="ARBA00022679"/>
    </source>
</evidence>
<evidence type="ECO:0000313" key="13">
    <source>
        <dbReference type="Ensembl" id="ENSLACP00000017293.1"/>
    </source>
</evidence>
<dbReference type="eggNOG" id="KOG2575">
    <property type="taxonomic scope" value="Eukaryota"/>
</dbReference>
<evidence type="ECO:0000313" key="14">
    <source>
        <dbReference type="Proteomes" id="UP000008672"/>
    </source>
</evidence>
<keyword evidence="4 12" id="KW-0328">Glycosyltransferase</keyword>
<evidence type="ECO:0000256" key="11">
    <source>
        <dbReference type="ARBA" id="ARBA00048950"/>
    </source>
</evidence>
<organism evidence="13 14">
    <name type="scientific">Latimeria chalumnae</name>
    <name type="common">Coelacanth</name>
    <dbReference type="NCBI Taxonomy" id="7897"/>
    <lineage>
        <taxon>Eukaryota</taxon>
        <taxon>Metazoa</taxon>
        <taxon>Chordata</taxon>
        <taxon>Craniata</taxon>
        <taxon>Vertebrata</taxon>
        <taxon>Euteleostomi</taxon>
        <taxon>Coelacanthiformes</taxon>
        <taxon>Coelacanthidae</taxon>
        <taxon>Latimeria</taxon>
    </lineage>
</organism>
<feature type="transmembrane region" description="Helical" evidence="12">
    <location>
        <begin position="173"/>
        <end position="194"/>
    </location>
</feature>
<feature type="transmembrane region" description="Helical" evidence="12">
    <location>
        <begin position="135"/>
        <end position="161"/>
    </location>
</feature>
<sequence length="291" mass="33050">MASIWARDQQDRRLVLLIKIAATVIATFAICWLPFLTDTDQVLQLFRRLFPVDRGLFEDKVANVWCSLSNLIKIKKILSSQVQLILSFLATFLSLLPTCLKLIAHPTQRGFKLAMVNCSLSFFLFSYQVHEKSILLASLPACLLITEFPFVSSWFLLLSTFSMLPLLLKDGLLLPYIVLSLAFLLVTGTLSALAKTSEEHLHLQPFFLVVRLIPWFNILSQMIKLAFILSVVTMAVLSFMSAALTPPSSLPDLFPVLVMLFSCIHFLFFLAYFNIIHLWEPTSEKKKNKMS</sequence>
<dbReference type="OrthoDB" id="4983at2759"/>
<dbReference type="GO" id="GO:0042281">
    <property type="term" value="F:dolichyl pyrophosphate Man9GlcNAc2 alpha-1,3-glucosyltransferase activity"/>
    <property type="evidence" value="ECO:0007669"/>
    <property type="project" value="UniProtKB-EC"/>
</dbReference>
<comment type="subcellular location">
    <subcellularLocation>
        <location evidence="1 12">Endoplasmic reticulum membrane</location>
        <topology evidence="1 12">Multi-pass membrane protein</topology>
    </subcellularLocation>
</comment>
<dbReference type="Proteomes" id="UP000008672">
    <property type="component" value="Unassembled WGS sequence"/>
</dbReference>
<evidence type="ECO:0000256" key="10">
    <source>
        <dbReference type="ARBA" id="ARBA00044720"/>
    </source>
</evidence>
<dbReference type="Pfam" id="PF03155">
    <property type="entry name" value="Alg6_Alg8"/>
    <property type="match status" value="1"/>
</dbReference>
<reference evidence="13" key="3">
    <citation type="submission" date="2025-09" db="UniProtKB">
        <authorList>
            <consortium name="Ensembl"/>
        </authorList>
    </citation>
    <scope>IDENTIFICATION</scope>
</reference>
<gene>
    <name evidence="13" type="primary">ALG6</name>
</gene>
<evidence type="ECO:0000256" key="12">
    <source>
        <dbReference type="RuleBase" id="RU363110"/>
    </source>
</evidence>
<dbReference type="EC" id="2.4.1.-" evidence="12"/>
<dbReference type="PANTHER" id="PTHR12413:SF1">
    <property type="entry name" value="DOLICHYL PYROPHOSPHATE MAN9GLCNAC2 ALPHA-1,3-GLUCOSYLTRANSFERASE"/>
    <property type="match status" value="1"/>
</dbReference>
<dbReference type="InParanoid" id="H3B5X2"/>
<dbReference type="EMBL" id="AFYH01077510">
    <property type="status" value="NOT_ANNOTATED_CDS"/>
    <property type="molecule type" value="Genomic_DNA"/>
</dbReference>
<keyword evidence="14" id="KW-1185">Reference proteome</keyword>
<dbReference type="STRING" id="7897.ENSLACP00000017293"/>
<dbReference type="HOGENOM" id="CLU_008110_2_0_1"/>
<dbReference type="EMBL" id="AFYH01077508">
    <property type="status" value="NOT_ANNOTATED_CDS"/>
    <property type="molecule type" value="Genomic_DNA"/>
</dbReference>
<dbReference type="UniPathway" id="UPA00378"/>
<dbReference type="FunCoup" id="H3B5X2">
    <property type="interactions" value="1914"/>
</dbReference>
<dbReference type="InterPro" id="IPR004856">
    <property type="entry name" value="Glyco_trans_ALG6/ALG8"/>
</dbReference>
<name>H3B5X2_LATCH</name>
<evidence type="ECO:0000256" key="9">
    <source>
        <dbReference type="ARBA" id="ARBA00023136"/>
    </source>
</evidence>